<evidence type="ECO:0000256" key="1">
    <source>
        <dbReference type="SAM" id="MobiDB-lite"/>
    </source>
</evidence>
<dbReference type="OrthoDB" id="5492971at2"/>
<dbReference type="InterPro" id="IPR002559">
    <property type="entry name" value="Transposase_11"/>
</dbReference>
<name>A0A6N7Q453_9BACT</name>
<feature type="region of interest" description="Disordered" evidence="1">
    <location>
        <begin position="271"/>
        <end position="313"/>
    </location>
</feature>
<evidence type="ECO:0000313" key="4">
    <source>
        <dbReference type="EMBL" id="MRG98497.1"/>
    </source>
</evidence>
<dbReference type="Proteomes" id="UP000440224">
    <property type="component" value="Unassembled WGS sequence"/>
</dbReference>
<dbReference type="GO" id="GO:0003677">
    <property type="term" value="F:DNA binding"/>
    <property type="evidence" value="ECO:0007669"/>
    <property type="project" value="InterPro"/>
</dbReference>
<comment type="caution">
    <text evidence="4">The sequence shown here is derived from an EMBL/GenBank/DDBJ whole genome shotgun (WGS) entry which is preliminary data.</text>
</comment>
<dbReference type="EMBL" id="WJIE01000034">
    <property type="protein sequence ID" value="MRG98497.1"/>
    <property type="molecule type" value="Genomic_DNA"/>
</dbReference>
<accession>A0A6N7Q453</accession>
<feature type="compositionally biased region" description="Basic residues" evidence="1">
    <location>
        <begin position="302"/>
        <end position="313"/>
    </location>
</feature>
<dbReference type="NCBIfam" id="NF033551">
    <property type="entry name" value="transpos_IS1182"/>
    <property type="match status" value="1"/>
</dbReference>
<dbReference type="RefSeq" id="WP_153825270.1">
    <property type="nucleotide sequence ID" value="NZ_WJIE01000034.1"/>
</dbReference>
<keyword evidence="5" id="KW-1185">Reference proteome</keyword>
<evidence type="ECO:0000259" key="3">
    <source>
        <dbReference type="Pfam" id="PF05598"/>
    </source>
</evidence>
<feature type="domain" description="Transposase InsH N-terminal" evidence="3">
    <location>
        <begin position="40"/>
        <end position="121"/>
    </location>
</feature>
<protein>
    <submittedName>
        <fullName evidence="4">IS1182 family transposase</fullName>
    </submittedName>
</protein>
<evidence type="ECO:0000259" key="2">
    <source>
        <dbReference type="Pfam" id="PF01609"/>
    </source>
</evidence>
<dbReference type="GO" id="GO:0004803">
    <property type="term" value="F:transposase activity"/>
    <property type="evidence" value="ECO:0007669"/>
    <property type="project" value="InterPro"/>
</dbReference>
<dbReference type="PANTHER" id="PTHR35604:SF2">
    <property type="entry name" value="TRANSPOSASE INSH FOR INSERTION SEQUENCE ELEMENT IS5A-RELATED"/>
    <property type="match status" value="1"/>
</dbReference>
<sequence>MTPVPRWNPSSIATRREQMLLARLGNHRKLFAFLYKHRLELFDDAFQDELAAMYRDTGEGRLPVPPALLAMVLLLQAYHGVSDREAVELTVVDLRWQLVLGILGAETQAFGQSTLQAFRDRMSAHGMDLRLLERSIELAKKTQEFDWKKLPKTLRLAIDSRPLEGAGRVEDTINLLGHAAFKLLRGAAVLLELKAEEIAACAGAPAFLAPSIKTGLDIDWFDPEQKADAIVELTRQIDALEAWIRRQAGDAADEAPLKELFECIAQLRAQDLQPDPPGGGKPHIRKGVAKDRRVSIEDPQMRHGRKSKSKRFKGYKQHIANDLDTELILAASVTPANRPEGEGAAALAEDLSRSPRNEKIAEVYIDRAYVGSELVRGAAAAGAQILCKPRTAANGERFSKDDFKKNFKLRTITCPAGQTQRFVPGQTVEFEPGICGACSLRSRCTNASNDAGRTVHIAADEQQQQRFRKLVSTTKGREALRQRVHVEHRLAHLSRKQGPRARYRGLRKNLFDLRRHCAVLNLETIQRWGGGLSMRKAA</sequence>
<dbReference type="Pfam" id="PF01609">
    <property type="entry name" value="DDE_Tnp_1"/>
    <property type="match status" value="1"/>
</dbReference>
<dbReference type="InterPro" id="IPR008490">
    <property type="entry name" value="Transposase_InsH_N"/>
</dbReference>
<reference evidence="4 5" key="1">
    <citation type="submission" date="2019-10" db="EMBL/GenBank/DDBJ databases">
        <title>A soil myxobacterium in the family Polyangiaceae.</title>
        <authorList>
            <person name="Li Y."/>
            <person name="Wang J."/>
        </authorList>
    </citation>
    <scope>NUCLEOTIDE SEQUENCE [LARGE SCALE GENOMIC DNA]</scope>
    <source>
        <strain evidence="4 5">DSM 14734</strain>
    </source>
</reference>
<dbReference type="InterPro" id="IPR047629">
    <property type="entry name" value="IS1182_transpos"/>
</dbReference>
<dbReference type="Pfam" id="PF05598">
    <property type="entry name" value="DUF772"/>
    <property type="match status" value="1"/>
</dbReference>
<dbReference type="PANTHER" id="PTHR35604">
    <property type="entry name" value="TRANSPOSASE INSH FOR INSERTION SEQUENCE ELEMENT IS5A-RELATED"/>
    <property type="match status" value="1"/>
</dbReference>
<dbReference type="GO" id="GO:0006313">
    <property type="term" value="P:DNA transposition"/>
    <property type="evidence" value="ECO:0007669"/>
    <property type="project" value="InterPro"/>
</dbReference>
<proteinExistence type="predicted"/>
<organism evidence="4 5">
    <name type="scientific">Polyangium spumosum</name>
    <dbReference type="NCBI Taxonomy" id="889282"/>
    <lineage>
        <taxon>Bacteria</taxon>
        <taxon>Pseudomonadati</taxon>
        <taxon>Myxococcota</taxon>
        <taxon>Polyangia</taxon>
        <taxon>Polyangiales</taxon>
        <taxon>Polyangiaceae</taxon>
        <taxon>Polyangium</taxon>
    </lineage>
</organism>
<evidence type="ECO:0000313" key="5">
    <source>
        <dbReference type="Proteomes" id="UP000440224"/>
    </source>
</evidence>
<dbReference type="AlphaFoldDB" id="A0A6N7Q453"/>
<feature type="domain" description="Transposase IS4-like" evidence="2">
    <location>
        <begin position="300"/>
        <end position="522"/>
    </location>
</feature>
<gene>
    <name evidence="4" type="ORF">GF068_42270</name>
</gene>
<feature type="compositionally biased region" description="Basic and acidic residues" evidence="1">
    <location>
        <begin position="288"/>
        <end position="301"/>
    </location>
</feature>